<dbReference type="InterPro" id="IPR049142">
    <property type="entry name" value="MS_channel_1st"/>
</dbReference>
<keyword evidence="5 8" id="KW-1133">Transmembrane helix</keyword>
<evidence type="ECO:0000259" key="10">
    <source>
        <dbReference type="Pfam" id="PF21082"/>
    </source>
</evidence>
<dbReference type="InterPro" id="IPR011014">
    <property type="entry name" value="MscS_channel_TM-2"/>
</dbReference>
<feature type="transmembrane region" description="Helical" evidence="8">
    <location>
        <begin position="89"/>
        <end position="106"/>
    </location>
</feature>
<dbReference type="RefSeq" id="WP_042552554.1">
    <property type="nucleotide sequence ID" value="NZ_JXQW01000007.1"/>
</dbReference>
<comment type="similarity">
    <text evidence="2">Belongs to the MscS (TC 1.A.23) family.</text>
</comment>
<dbReference type="Gene3D" id="3.30.70.100">
    <property type="match status" value="1"/>
</dbReference>
<reference evidence="12 13" key="1">
    <citation type="submission" date="2014-12" db="EMBL/GenBank/DDBJ databases">
        <title>16Stimator: statistical estimation of ribosomal gene copy numbers from draft genome assemblies.</title>
        <authorList>
            <person name="Perisin M.A."/>
            <person name="Vetter M."/>
            <person name="Gilbert J.A."/>
            <person name="Bergelson J."/>
        </authorList>
    </citation>
    <scope>NUCLEOTIDE SEQUENCE [LARGE SCALE GENOMIC DNA]</scope>
    <source>
        <strain evidence="12 13">MEJ086</strain>
    </source>
</reference>
<dbReference type="Proteomes" id="UP000032068">
    <property type="component" value="Unassembled WGS sequence"/>
</dbReference>
<feature type="transmembrane region" description="Helical" evidence="8">
    <location>
        <begin position="12"/>
        <end position="34"/>
    </location>
</feature>
<name>A0A0D0L1W1_9PSED</name>
<evidence type="ECO:0000259" key="9">
    <source>
        <dbReference type="Pfam" id="PF00924"/>
    </source>
</evidence>
<organism evidence="12 13">
    <name type="scientific">Pseudomonas fulva</name>
    <dbReference type="NCBI Taxonomy" id="47880"/>
    <lineage>
        <taxon>Bacteria</taxon>
        <taxon>Pseudomonadati</taxon>
        <taxon>Pseudomonadota</taxon>
        <taxon>Gammaproteobacteria</taxon>
        <taxon>Pseudomonadales</taxon>
        <taxon>Pseudomonadaceae</taxon>
        <taxon>Pseudomonas</taxon>
    </lineage>
</organism>
<feature type="transmembrane region" description="Helical" evidence="8">
    <location>
        <begin position="127"/>
        <end position="153"/>
    </location>
</feature>
<dbReference type="InterPro" id="IPR011066">
    <property type="entry name" value="MscS_channel_C_sf"/>
</dbReference>
<keyword evidence="3" id="KW-1003">Cell membrane</keyword>
<dbReference type="Gene3D" id="1.10.287.1260">
    <property type="match status" value="1"/>
</dbReference>
<dbReference type="Pfam" id="PF00924">
    <property type="entry name" value="MS_channel_2nd"/>
    <property type="match status" value="1"/>
</dbReference>
<evidence type="ECO:0000256" key="6">
    <source>
        <dbReference type="ARBA" id="ARBA00023136"/>
    </source>
</evidence>
<dbReference type="GO" id="GO:0008381">
    <property type="term" value="F:mechanosensitive monoatomic ion channel activity"/>
    <property type="evidence" value="ECO:0007669"/>
    <property type="project" value="UniProtKB-ARBA"/>
</dbReference>
<dbReference type="PANTHER" id="PTHR30566">
    <property type="entry name" value="YNAI-RELATED MECHANOSENSITIVE ION CHANNEL"/>
    <property type="match status" value="1"/>
</dbReference>
<feature type="transmembrane region" description="Helical" evidence="8">
    <location>
        <begin position="55"/>
        <end position="77"/>
    </location>
</feature>
<evidence type="ECO:0000256" key="4">
    <source>
        <dbReference type="ARBA" id="ARBA00022692"/>
    </source>
</evidence>
<feature type="domain" description="Mechanosensitive ion channel transmembrane helices 2/3" evidence="11">
    <location>
        <begin position="139"/>
        <end position="178"/>
    </location>
</feature>
<dbReference type="EMBL" id="JXQW01000007">
    <property type="protein sequence ID" value="KIQ04839.1"/>
    <property type="molecule type" value="Genomic_DNA"/>
</dbReference>
<evidence type="ECO:0000313" key="12">
    <source>
        <dbReference type="EMBL" id="KIQ04839.1"/>
    </source>
</evidence>
<feature type="compositionally biased region" description="Basic and acidic residues" evidence="7">
    <location>
        <begin position="363"/>
        <end position="379"/>
    </location>
</feature>
<comment type="caution">
    <text evidence="12">The sequence shown here is derived from an EMBL/GenBank/DDBJ whole genome shotgun (WGS) entry which is preliminary data.</text>
</comment>
<dbReference type="InterPro" id="IPR023408">
    <property type="entry name" value="MscS_beta-dom_sf"/>
</dbReference>
<dbReference type="SUPFAM" id="SSF82689">
    <property type="entry name" value="Mechanosensitive channel protein MscS (YggB), C-terminal domain"/>
    <property type="match status" value="1"/>
</dbReference>
<dbReference type="SUPFAM" id="SSF50182">
    <property type="entry name" value="Sm-like ribonucleoproteins"/>
    <property type="match status" value="1"/>
</dbReference>
<dbReference type="Gene3D" id="2.30.30.60">
    <property type="match status" value="1"/>
</dbReference>
<dbReference type="GO" id="GO:0005886">
    <property type="term" value="C:plasma membrane"/>
    <property type="evidence" value="ECO:0007669"/>
    <property type="project" value="UniProtKB-SubCell"/>
</dbReference>
<gene>
    <name evidence="12" type="ORF">RU08_04180</name>
</gene>
<sequence length="379" mass="42232">MEQWNIWLDRELWLGVGIVVIATALIYTVLRTVVGIVHKRLTTWSKGQDGNWQHFVAVVIGRTSRLLLLAFSLLLALRLPDLPGSWQAALSHTWFVALALQIALWVDTGVRLWARSLVVGKNGGGSFNPVMTTIVSIMVLIVVWSVMLLSILANLGVDITALVASMGVGGIAIALAVQTVLGDIFASLSIGVDKPFEIGDFVVFGEVAGSIEHIGLKTTRIRSLSGEQVVCANADLLRQIVHNYKRMDTRRIVFKFGVSYDTPSDKVRQVSEKVGDIIRATPKAKFDRAHFLGFDESQLTFEVVYIVQSSDYNQYMDIQQEINLQLLDALRELDVRFALPRRDLRLVGEKMPTLKVAGLPQHEQQDDSAERDQRLPRFS</sequence>
<evidence type="ECO:0000259" key="11">
    <source>
        <dbReference type="Pfam" id="PF21088"/>
    </source>
</evidence>
<dbReference type="InterPro" id="IPR049278">
    <property type="entry name" value="MS_channel_C"/>
</dbReference>
<dbReference type="Pfam" id="PF21088">
    <property type="entry name" value="MS_channel_1st"/>
    <property type="match status" value="1"/>
</dbReference>
<evidence type="ECO:0000256" key="1">
    <source>
        <dbReference type="ARBA" id="ARBA00004651"/>
    </source>
</evidence>
<proteinExistence type="inferred from homology"/>
<dbReference type="AlphaFoldDB" id="A0A0D0L1W1"/>
<comment type="subcellular location">
    <subcellularLocation>
        <location evidence="1">Cell membrane</location>
        <topology evidence="1">Multi-pass membrane protein</topology>
    </subcellularLocation>
</comment>
<evidence type="ECO:0000313" key="13">
    <source>
        <dbReference type="Proteomes" id="UP000032068"/>
    </source>
</evidence>
<keyword evidence="4 8" id="KW-0812">Transmembrane</keyword>
<feature type="region of interest" description="Disordered" evidence="7">
    <location>
        <begin position="356"/>
        <end position="379"/>
    </location>
</feature>
<feature type="domain" description="Mechanosensitive ion channel MscS C-terminal" evidence="10">
    <location>
        <begin position="252"/>
        <end position="335"/>
    </location>
</feature>
<evidence type="ECO:0000256" key="2">
    <source>
        <dbReference type="ARBA" id="ARBA00008017"/>
    </source>
</evidence>
<dbReference type="InterPro" id="IPR006685">
    <property type="entry name" value="MscS_channel_2nd"/>
</dbReference>
<feature type="domain" description="Mechanosensitive ion channel MscS" evidence="9">
    <location>
        <begin position="180"/>
        <end position="246"/>
    </location>
</feature>
<evidence type="ECO:0000256" key="7">
    <source>
        <dbReference type="SAM" id="MobiDB-lite"/>
    </source>
</evidence>
<dbReference type="Pfam" id="PF21082">
    <property type="entry name" value="MS_channel_3rd"/>
    <property type="match status" value="1"/>
</dbReference>
<protein>
    <submittedName>
        <fullName evidence="12">Mechanosensitive ion channel protein MscS</fullName>
    </submittedName>
</protein>
<dbReference type="PANTHER" id="PTHR30566:SF25">
    <property type="entry name" value="INNER MEMBRANE PROTEIN"/>
    <property type="match status" value="1"/>
</dbReference>
<dbReference type="SUPFAM" id="SSF82861">
    <property type="entry name" value="Mechanosensitive channel protein MscS (YggB), transmembrane region"/>
    <property type="match status" value="1"/>
</dbReference>
<keyword evidence="6 8" id="KW-0472">Membrane</keyword>
<dbReference type="InterPro" id="IPR010920">
    <property type="entry name" value="LSM_dom_sf"/>
</dbReference>
<evidence type="ECO:0000256" key="3">
    <source>
        <dbReference type="ARBA" id="ARBA00022475"/>
    </source>
</evidence>
<accession>A0A0D0L1W1</accession>
<feature type="transmembrane region" description="Helical" evidence="8">
    <location>
        <begin position="159"/>
        <end position="181"/>
    </location>
</feature>
<dbReference type="OrthoDB" id="9775207at2"/>
<evidence type="ECO:0000256" key="5">
    <source>
        <dbReference type="ARBA" id="ARBA00022989"/>
    </source>
</evidence>
<evidence type="ECO:0000256" key="8">
    <source>
        <dbReference type="SAM" id="Phobius"/>
    </source>
</evidence>